<name>A0ABQ9HAY8_9NEOP</name>
<evidence type="ECO:0000313" key="1">
    <source>
        <dbReference type="EMBL" id="KAJ8881434.1"/>
    </source>
</evidence>
<sequence length="492" mass="54734">MYKIEDKTSYAGFTMPRRGIPDSQTRCYNPNISTTIISSKFTIPRQIPPAKSCAAFGKTLKWPTVSVTDRSSLNCETASTARRTATHRCIAEPALQGLEKSIGTTTCTPVHNLAHRGDGTLYARFQRIAYRTREFLHSLKREKSTLLKWEASSMSWVHHDTRNGRELATVLGKVGKALSWTCLGCWRRHWSLVSDTRARSQRGEQVPPPSVDQFVPSDDAHVCKTDHSLQSTQFPKTNKLKLRNISHIRAASLRTPVGKWRNEPFFKACVPRYSLVSGRNTFSFPRLHGSYWLLLRAPRMYRSEQTPAYLATLHHTPLPEMDIGYLLQTEVVLSPCLPTHEDNAPPGRGGVVVRLLASHLGELSSTPGRAAPEFSHVGIVPDDAASQRCASLSARRLVSTIAWKEKQLSAGKSRLVTEHLAYALYGVFTGGCTECPRVAANKQRLCAVVRSAIGPASGVLVILKVVRKHTEHARSWFTLFSIAVALLPYGRM</sequence>
<organism evidence="1 2">
    <name type="scientific">Dryococelus australis</name>
    <dbReference type="NCBI Taxonomy" id="614101"/>
    <lineage>
        <taxon>Eukaryota</taxon>
        <taxon>Metazoa</taxon>
        <taxon>Ecdysozoa</taxon>
        <taxon>Arthropoda</taxon>
        <taxon>Hexapoda</taxon>
        <taxon>Insecta</taxon>
        <taxon>Pterygota</taxon>
        <taxon>Neoptera</taxon>
        <taxon>Polyneoptera</taxon>
        <taxon>Phasmatodea</taxon>
        <taxon>Verophasmatodea</taxon>
        <taxon>Anareolatae</taxon>
        <taxon>Phasmatidae</taxon>
        <taxon>Eurycanthinae</taxon>
        <taxon>Dryococelus</taxon>
    </lineage>
</organism>
<dbReference type="Proteomes" id="UP001159363">
    <property type="component" value="Chromosome 5"/>
</dbReference>
<dbReference type="EMBL" id="JARBHB010000006">
    <property type="protein sequence ID" value="KAJ8881434.1"/>
    <property type="molecule type" value="Genomic_DNA"/>
</dbReference>
<accession>A0ABQ9HAY8</accession>
<proteinExistence type="predicted"/>
<evidence type="ECO:0000313" key="2">
    <source>
        <dbReference type="Proteomes" id="UP001159363"/>
    </source>
</evidence>
<protein>
    <submittedName>
        <fullName evidence="1">Uncharacterized protein</fullName>
    </submittedName>
</protein>
<keyword evidence="2" id="KW-1185">Reference proteome</keyword>
<comment type="caution">
    <text evidence="1">The sequence shown here is derived from an EMBL/GenBank/DDBJ whole genome shotgun (WGS) entry which is preliminary data.</text>
</comment>
<gene>
    <name evidence="1" type="ORF">PR048_017915</name>
</gene>
<reference evidence="1 2" key="1">
    <citation type="submission" date="2023-02" db="EMBL/GenBank/DDBJ databases">
        <title>LHISI_Scaffold_Assembly.</title>
        <authorList>
            <person name="Stuart O.P."/>
            <person name="Cleave R."/>
            <person name="Magrath M.J.L."/>
            <person name="Mikheyev A.S."/>
        </authorList>
    </citation>
    <scope>NUCLEOTIDE SEQUENCE [LARGE SCALE GENOMIC DNA]</scope>
    <source>
        <strain evidence="1">Daus_M_001</strain>
        <tissue evidence="1">Leg muscle</tissue>
    </source>
</reference>